<dbReference type="EMBL" id="JALLBG020000131">
    <property type="protein sequence ID" value="KAL3762729.1"/>
    <property type="molecule type" value="Genomic_DNA"/>
</dbReference>
<evidence type="ECO:0000256" key="5">
    <source>
        <dbReference type="PROSITE-ProRule" id="PRU00277"/>
    </source>
</evidence>
<evidence type="ECO:0000256" key="6">
    <source>
        <dbReference type="SAM" id="SignalP"/>
    </source>
</evidence>
<dbReference type="GO" id="GO:0003755">
    <property type="term" value="F:peptidyl-prolyl cis-trans isomerase activity"/>
    <property type="evidence" value="ECO:0007669"/>
    <property type="project" value="UniProtKB-KW"/>
</dbReference>
<dbReference type="InterPro" id="IPR001179">
    <property type="entry name" value="PPIase_FKBP_dom"/>
</dbReference>
<evidence type="ECO:0000313" key="9">
    <source>
        <dbReference type="Proteomes" id="UP001530293"/>
    </source>
</evidence>
<evidence type="ECO:0000256" key="4">
    <source>
        <dbReference type="ARBA" id="ARBA00023235"/>
    </source>
</evidence>
<dbReference type="SUPFAM" id="SSF54534">
    <property type="entry name" value="FKBP-like"/>
    <property type="match status" value="1"/>
</dbReference>
<keyword evidence="4 5" id="KW-0413">Isomerase</keyword>
<dbReference type="Gene3D" id="3.10.50.40">
    <property type="match status" value="1"/>
</dbReference>
<evidence type="ECO:0000256" key="2">
    <source>
        <dbReference type="ARBA" id="ARBA00013194"/>
    </source>
</evidence>
<dbReference type="InterPro" id="IPR046357">
    <property type="entry name" value="PPIase_dom_sf"/>
</dbReference>
<gene>
    <name evidence="8" type="ORF">ACHAWU_001674</name>
</gene>
<evidence type="ECO:0000256" key="3">
    <source>
        <dbReference type="ARBA" id="ARBA00023110"/>
    </source>
</evidence>
<reference evidence="8 9" key="1">
    <citation type="submission" date="2024-10" db="EMBL/GenBank/DDBJ databases">
        <title>Updated reference genomes for cyclostephanoid diatoms.</title>
        <authorList>
            <person name="Roberts W.R."/>
            <person name="Alverson A.J."/>
        </authorList>
    </citation>
    <scope>NUCLEOTIDE SEQUENCE [LARGE SCALE GENOMIC DNA]</scope>
    <source>
        <strain evidence="8 9">AJA232-27</strain>
    </source>
</reference>
<evidence type="ECO:0000259" key="7">
    <source>
        <dbReference type="PROSITE" id="PS50059"/>
    </source>
</evidence>
<feature type="domain" description="PPIase FKBP-type" evidence="7">
    <location>
        <begin position="126"/>
        <end position="229"/>
    </location>
</feature>
<keyword evidence="6" id="KW-0732">Signal</keyword>
<sequence length="251" mass="26744">MATRSILLLLSCLLASLLFVLPRSCASWQWQVANSPPPSKLPSSASASPSSSDKSLSTRRSILLHSPYLAAITTASTILSTPTAIANADVPPGNTTPDLQFITTPSGLQYADVKLGSTSTSSPTNGQVVSIDYIMSTTGARYGSKIYSTVEAGQPYRWKLGDGSTIPGLEEAVSSMTPGGIRRVIIPAKLAYQSKAALSIRDECENGKGLGPIPPASEAIGEFQRFKNIYCNPDRVYQPDLVMDVKLYGKR</sequence>
<evidence type="ECO:0000313" key="8">
    <source>
        <dbReference type="EMBL" id="KAL3762729.1"/>
    </source>
</evidence>
<comment type="caution">
    <text evidence="8">The sequence shown here is derived from an EMBL/GenBank/DDBJ whole genome shotgun (WGS) entry which is preliminary data.</text>
</comment>
<dbReference type="Pfam" id="PF00254">
    <property type="entry name" value="FKBP_C"/>
    <property type="match status" value="1"/>
</dbReference>
<organism evidence="8 9">
    <name type="scientific">Discostella pseudostelligera</name>
    <dbReference type="NCBI Taxonomy" id="259834"/>
    <lineage>
        <taxon>Eukaryota</taxon>
        <taxon>Sar</taxon>
        <taxon>Stramenopiles</taxon>
        <taxon>Ochrophyta</taxon>
        <taxon>Bacillariophyta</taxon>
        <taxon>Coscinodiscophyceae</taxon>
        <taxon>Thalassiosirophycidae</taxon>
        <taxon>Stephanodiscales</taxon>
        <taxon>Stephanodiscaceae</taxon>
        <taxon>Discostella</taxon>
    </lineage>
</organism>
<name>A0ABD3MFL6_9STRA</name>
<dbReference type="PROSITE" id="PS50059">
    <property type="entry name" value="FKBP_PPIASE"/>
    <property type="match status" value="1"/>
</dbReference>
<comment type="catalytic activity">
    <reaction evidence="1 5">
        <text>[protein]-peptidylproline (omega=180) = [protein]-peptidylproline (omega=0)</text>
        <dbReference type="Rhea" id="RHEA:16237"/>
        <dbReference type="Rhea" id="RHEA-COMP:10747"/>
        <dbReference type="Rhea" id="RHEA-COMP:10748"/>
        <dbReference type="ChEBI" id="CHEBI:83833"/>
        <dbReference type="ChEBI" id="CHEBI:83834"/>
        <dbReference type="EC" id="5.2.1.8"/>
    </reaction>
</comment>
<dbReference type="EC" id="5.2.1.8" evidence="2 5"/>
<dbReference type="Proteomes" id="UP001530293">
    <property type="component" value="Unassembled WGS sequence"/>
</dbReference>
<dbReference type="AlphaFoldDB" id="A0ABD3MFL6"/>
<proteinExistence type="predicted"/>
<accession>A0ABD3MFL6</accession>
<protein>
    <recommendedName>
        <fullName evidence="2 5">peptidylprolyl isomerase</fullName>
        <ecNumber evidence="2 5">5.2.1.8</ecNumber>
    </recommendedName>
</protein>
<dbReference type="PANTHER" id="PTHR43811">
    <property type="entry name" value="FKBP-TYPE PEPTIDYL-PROLYL CIS-TRANS ISOMERASE FKPA"/>
    <property type="match status" value="1"/>
</dbReference>
<feature type="chain" id="PRO_5044759430" description="peptidylprolyl isomerase" evidence="6">
    <location>
        <begin position="28"/>
        <end position="251"/>
    </location>
</feature>
<feature type="signal peptide" evidence="6">
    <location>
        <begin position="1"/>
        <end position="27"/>
    </location>
</feature>
<keyword evidence="9" id="KW-1185">Reference proteome</keyword>
<dbReference type="PANTHER" id="PTHR43811:SF19">
    <property type="entry name" value="39 KDA FK506-BINDING NUCLEAR PROTEIN"/>
    <property type="match status" value="1"/>
</dbReference>
<keyword evidence="3 5" id="KW-0697">Rotamase</keyword>
<evidence type="ECO:0000256" key="1">
    <source>
        <dbReference type="ARBA" id="ARBA00000971"/>
    </source>
</evidence>